<reference evidence="1 2" key="1">
    <citation type="journal article" date="2022" name="DNA Res.">
        <title>Chromosomal-level genome assembly of the orchid tree Bauhinia variegata (Leguminosae; Cercidoideae) supports the allotetraploid origin hypothesis of Bauhinia.</title>
        <authorList>
            <person name="Zhong Y."/>
            <person name="Chen Y."/>
            <person name="Zheng D."/>
            <person name="Pang J."/>
            <person name="Liu Y."/>
            <person name="Luo S."/>
            <person name="Meng S."/>
            <person name="Qian L."/>
            <person name="Wei D."/>
            <person name="Dai S."/>
            <person name="Zhou R."/>
        </authorList>
    </citation>
    <scope>NUCLEOTIDE SEQUENCE [LARGE SCALE GENOMIC DNA]</scope>
    <source>
        <strain evidence="1">BV-YZ2020</strain>
    </source>
</reference>
<dbReference type="Proteomes" id="UP000828941">
    <property type="component" value="Chromosome 3"/>
</dbReference>
<evidence type="ECO:0000313" key="1">
    <source>
        <dbReference type="EMBL" id="KAI4352748.1"/>
    </source>
</evidence>
<keyword evidence="2" id="KW-1185">Reference proteome</keyword>
<dbReference type="EMBL" id="CM039428">
    <property type="protein sequence ID" value="KAI4352748.1"/>
    <property type="molecule type" value="Genomic_DNA"/>
</dbReference>
<proteinExistence type="predicted"/>
<name>A0ACB9PW17_BAUVA</name>
<sequence>MDSQTLFFLFLILPLILISHPIPANTEPNSTLIAKVCNKTIDKAGCLAILRSHPQILTAKNYLEFSRLALELAITKVTETQGFLKGLLKKNPSASIRYCAFFCYDEVVGSFKSALAELAEDFESSNYDAKVAGDGANDCQTELSSERILDPAISSRNNETLLLSSITFAATSFLQTCM</sequence>
<accession>A0ACB9PW17</accession>
<organism evidence="1 2">
    <name type="scientific">Bauhinia variegata</name>
    <name type="common">Purple orchid tree</name>
    <name type="synonym">Phanera variegata</name>
    <dbReference type="NCBI Taxonomy" id="167791"/>
    <lineage>
        <taxon>Eukaryota</taxon>
        <taxon>Viridiplantae</taxon>
        <taxon>Streptophyta</taxon>
        <taxon>Embryophyta</taxon>
        <taxon>Tracheophyta</taxon>
        <taxon>Spermatophyta</taxon>
        <taxon>Magnoliopsida</taxon>
        <taxon>eudicotyledons</taxon>
        <taxon>Gunneridae</taxon>
        <taxon>Pentapetalae</taxon>
        <taxon>rosids</taxon>
        <taxon>fabids</taxon>
        <taxon>Fabales</taxon>
        <taxon>Fabaceae</taxon>
        <taxon>Cercidoideae</taxon>
        <taxon>Cercideae</taxon>
        <taxon>Bauhiniinae</taxon>
        <taxon>Bauhinia</taxon>
    </lineage>
</organism>
<gene>
    <name evidence="1" type="ORF">L6164_006969</name>
</gene>
<protein>
    <submittedName>
        <fullName evidence="1">Uncharacterized protein</fullName>
    </submittedName>
</protein>
<comment type="caution">
    <text evidence="1">The sequence shown here is derived from an EMBL/GenBank/DDBJ whole genome shotgun (WGS) entry which is preliminary data.</text>
</comment>
<evidence type="ECO:0000313" key="2">
    <source>
        <dbReference type="Proteomes" id="UP000828941"/>
    </source>
</evidence>